<dbReference type="Gene3D" id="3.90.1680.10">
    <property type="entry name" value="SOS response associated peptidase-like"/>
    <property type="match status" value="1"/>
</dbReference>
<gene>
    <name evidence="2" type="ORF">Plil01_000555100</name>
</gene>
<proteinExistence type="predicted"/>
<dbReference type="Pfam" id="PF02586">
    <property type="entry name" value="SRAP"/>
    <property type="match status" value="1"/>
</dbReference>
<dbReference type="InterPro" id="IPR036590">
    <property type="entry name" value="SRAP-like"/>
</dbReference>
<keyword evidence="3" id="KW-1185">Reference proteome</keyword>
<feature type="compositionally biased region" description="Basic and acidic residues" evidence="1">
    <location>
        <begin position="105"/>
        <end position="114"/>
    </location>
</feature>
<comment type="caution">
    <text evidence="2">The sequence shown here is derived from an EMBL/GenBank/DDBJ whole genome shotgun (WGS) entry which is preliminary data.</text>
</comment>
<accession>A0A9W6WSG0</accession>
<evidence type="ECO:0000313" key="3">
    <source>
        <dbReference type="Proteomes" id="UP001165083"/>
    </source>
</evidence>
<name>A0A9W6WSG0_9STRA</name>
<dbReference type="EMBL" id="BSXW01000232">
    <property type="protein sequence ID" value="GMF15884.1"/>
    <property type="molecule type" value="Genomic_DNA"/>
</dbReference>
<reference evidence="2" key="1">
    <citation type="submission" date="2023-04" db="EMBL/GenBank/DDBJ databases">
        <title>Phytophthora lilii NBRC 32176.</title>
        <authorList>
            <person name="Ichikawa N."/>
            <person name="Sato H."/>
            <person name="Tonouchi N."/>
        </authorList>
    </citation>
    <scope>NUCLEOTIDE SEQUENCE</scope>
    <source>
        <strain evidence="2">NBRC 32176</strain>
    </source>
</reference>
<evidence type="ECO:0000313" key="2">
    <source>
        <dbReference type="EMBL" id="GMF15884.1"/>
    </source>
</evidence>
<dbReference type="GO" id="GO:0003697">
    <property type="term" value="F:single-stranded DNA binding"/>
    <property type="evidence" value="ECO:0007669"/>
    <property type="project" value="InterPro"/>
</dbReference>
<sequence>MGPGRYGPILLQRGGAKVEGEQNMKTRLQAMRQVDKREKQPYYFHRENGSMKWKNENGELMYTYTILTTAVAPELKWLHTRDIKSFFGVKTEKEPKIASPVVPTKQEHVEKERSSSMATSSPVKKEEHDDFQPQTTPKKEFKQYPTKFVPASSFLTKHPDDDHNYSPQQSPNKRRRVSSPAKTKKPPAKSKPQGPKQSSLDFFFGKSSK</sequence>
<dbReference type="OrthoDB" id="2111841at2759"/>
<dbReference type="AlphaFoldDB" id="A0A9W6WSG0"/>
<feature type="compositionally biased region" description="Basic and acidic residues" evidence="1">
    <location>
        <begin position="123"/>
        <end position="142"/>
    </location>
</feature>
<dbReference type="SUPFAM" id="SSF143081">
    <property type="entry name" value="BB1717-like"/>
    <property type="match status" value="1"/>
</dbReference>
<feature type="region of interest" description="Disordered" evidence="1">
    <location>
        <begin position="94"/>
        <end position="209"/>
    </location>
</feature>
<evidence type="ECO:0000256" key="1">
    <source>
        <dbReference type="SAM" id="MobiDB-lite"/>
    </source>
</evidence>
<dbReference type="GO" id="GO:0106300">
    <property type="term" value="P:protein-DNA covalent cross-linking repair"/>
    <property type="evidence" value="ECO:0007669"/>
    <property type="project" value="InterPro"/>
</dbReference>
<dbReference type="InterPro" id="IPR003738">
    <property type="entry name" value="SRAP"/>
</dbReference>
<dbReference type="Proteomes" id="UP001165083">
    <property type="component" value="Unassembled WGS sequence"/>
</dbReference>
<feature type="compositionally biased region" description="Basic residues" evidence="1">
    <location>
        <begin position="172"/>
        <end position="188"/>
    </location>
</feature>
<protein>
    <submittedName>
        <fullName evidence="2">Unnamed protein product</fullName>
    </submittedName>
</protein>
<organism evidence="2 3">
    <name type="scientific">Phytophthora lilii</name>
    <dbReference type="NCBI Taxonomy" id="2077276"/>
    <lineage>
        <taxon>Eukaryota</taxon>
        <taxon>Sar</taxon>
        <taxon>Stramenopiles</taxon>
        <taxon>Oomycota</taxon>
        <taxon>Peronosporomycetes</taxon>
        <taxon>Peronosporales</taxon>
        <taxon>Peronosporaceae</taxon>
        <taxon>Phytophthora</taxon>
    </lineage>
</organism>